<keyword evidence="6" id="KW-1185">Reference proteome</keyword>
<evidence type="ECO:0000256" key="3">
    <source>
        <dbReference type="ARBA" id="ARBA00023274"/>
    </source>
</evidence>
<dbReference type="Proteomes" id="UP001626550">
    <property type="component" value="Unassembled WGS sequence"/>
</dbReference>
<evidence type="ECO:0000313" key="5">
    <source>
        <dbReference type="EMBL" id="KAL3311217.1"/>
    </source>
</evidence>
<dbReference type="AlphaFoldDB" id="A0ABD2PWQ6"/>
<sequence>MMGEDPEHFSQDSIQAALRYLMPSGLHNIGARPRLQPPDKTFPKKKSLLVDTTGRPLQHLFYTGKPNFYTILHEASQHLESMNRKLDNHFYSNDNTLLKDEKPLQLLASEWFSHADLEKETMEKIKPHLYENWLALMNLLVDHKLAFLAEEFIMKYRNNVTKSKVVGVNVLPQPDSDNPDRQYVTTYGQKKRSLASVKLFHPGTGLITVNNRSLLEVFPEISNREQIMFPLALTNCLTSLDIDAQVSGPQLASSSKANALRLAIARGLVCFQAELDPQKSLEDRLLTAGLLVQDDRMKERKKPGQPKARKKPIWKAR</sequence>
<feature type="compositionally biased region" description="Basic residues" evidence="4">
    <location>
        <begin position="299"/>
        <end position="317"/>
    </location>
</feature>
<feature type="region of interest" description="Disordered" evidence="4">
    <location>
        <begin position="296"/>
        <end position="317"/>
    </location>
</feature>
<dbReference type="PANTHER" id="PTHR21569:SF1">
    <property type="entry name" value="SMALL RIBOSOMAL SUBUNIT PROTEIN US9M"/>
    <property type="match status" value="1"/>
</dbReference>
<gene>
    <name evidence="5" type="ORF">Ciccas_010206</name>
</gene>
<evidence type="ECO:0008006" key="7">
    <source>
        <dbReference type="Google" id="ProtNLM"/>
    </source>
</evidence>
<protein>
    <recommendedName>
        <fullName evidence="7">28S ribosomal protein S9, mitochondrial</fullName>
    </recommendedName>
</protein>
<dbReference type="SUPFAM" id="SSF54211">
    <property type="entry name" value="Ribosomal protein S5 domain 2-like"/>
    <property type="match status" value="1"/>
</dbReference>
<organism evidence="5 6">
    <name type="scientific">Cichlidogyrus casuarinus</name>
    <dbReference type="NCBI Taxonomy" id="1844966"/>
    <lineage>
        <taxon>Eukaryota</taxon>
        <taxon>Metazoa</taxon>
        <taxon>Spiralia</taxon>
        <taxon>Lophotrochozoa</taxon>
        <taxon>Platyhelminthes</taxon>
        <taxon>Monogenea</taxon>
        <taxon>Monopisthocotylea</taxon>
        <taxon>Dactylogyridea</taxon>
        <taxon>Ancyrocephalidae</taxon>
        <taxon>Cichlidogyrus</taxon>
    </lineage>
</organism>
<dbReference type="Gene3D" id="3.30.230.10">
    <property type="match status" value="1"/>
</dbReference>
<dbReference type="PANTHER" id="PTHR21569">
    <property type="entry name" value="RIBOSOMAL PROTEIN S9"/>
    <property type="match status" value="1"/>
</dbReference>
<dbReference type="EMBL" id="JBJKFK010002362">
    <property type="protein sequence ID" value="KAL3311217.1"/>
    <property type="molecule type" value="Genomic_DNA"/>
</dbReference>
<keyword evidence="3" id="KW-0687">Ribonucleoprotein</keyword>
<evidence type="ECO:0000256" key="4">
    <source>
        <dbReference type="SAM" id="MobiDB-lite"/>
    </source>
</evidence>
<evidence type="ECO:0000256" key="1">
    <source>
        <dbReference type="ARBA" id="ARBA00005251"/>
    </source>
</evidence>
<reference evidence="5 6" key="1">
    <citation type="submission" date="2024-11" db="EMBL/GenBank/DDBJ databases">
        <title>Adaptive evolution of stress response genes in parasites aligns with host niche diversity.</title>
        <authorList>
            <person name="Hahn C."/>
            <person name="Resl P."/>
        </authorList>
    </citation>
    <scope>NUCLEOTIDE SEQUENCE [LARGE SCALE GENOMIC DNA]</scope>
    <source>
        <strain evidence="5">EGGRZ-B1_66</strain>
        <tissue evidence="5">Body</tissue>
    </source>
</reference>
<comment type="similarity">
    <text evidence="1">Belongs to the universal ribosomal protein uS9 family.</text>
</comment>
<dbReference type="InterPro" id="IPR014721">
    <property type="entry name" value="Ribsml_uS5_D2-typ_fold_subgr"/>
</dbReference>
<evidence type="ECO:0000313" key="6">
    <source>
        <dbReference type="Proteomes" id="UP001626550"/>
    </source>
</evidence>
<name>A0ABD2PWQ6_9PLAT</name>
<dbReference type="InterPro" id="IPR000754">
    <property type="entry name" value="Ribosomal_uS9"/>
</dbReference>
<accession>A0ABD2PWQ6</accession>
<dbReference type="InterPro" id="IPR020568">
    <property type="entry name" value="Ribosomal_Su5_D2-typ_SF"/>
</dbReference>
<dbReference type="GO" id="GO:0005840">
    <property type="term" value="C:ribosome"/>
    <property type="evidence" value="ECO:0007669"/>
    <property type="project" value="UniProtKB-KW"/>
</dbReference>
<keyword evidence="2" id="KW-0689">Ribosomal protein</keyword>
<dbReference type="GO" id="GO:1990904">
    <property type="term" value="C:ribonucleoprotein complex"/>
    <property type="evidence" value="ECO:0007669"/>
    <property type="project" value="UniProtKB-KW"/>
</dbReference>
<evidence type="ECO:0000256" key="2">
    <source>
        <dbReference type="ARBA" id="ARBA00022980"/>
    </source>
</evidence>
<comment type="caution">
    <text evidence="5">The sequence shown here is derived from an EMBL/GenBank/DDBJ whole genome shotgun (WGS) entry which is preliminary data.</text>
</comment>
<dbReference type="Pfam" id="PF00380">
    <property type="entry name" value="Ribosomal_S9"/>
    <property type="match status" value="1"/>
</dbReference>
<proteinExistence type="inferred from homology"/>